<feature type="transmembrane region" description="Helical" evidence="1">
    <location>
        <begin position="20"/>
        <end position="41"/>
    </location>
</feature>
<dbReference type="EMBL" id="FN654577">
    <property type="protein sequence ID" value="CBY35037.1"/>
    <property type="molecule type" value="Genomic_DNA"/>
</dbReference>
<name>E4YHR7_OIKDI</name>
<evidence type="ECO:0000313" key="2">
    <source>
        <dbReference type="EMBL" id="CBY35037.1"/>
    </source>
</evidence>
<evidence type="ECO:0000256" key="1">
    <source>
        <dbReference type="SAM" id="Phobius"/>
    </source>
</evidence>
<proteinExistence type="predicted"/>
<keyword evidence="1" id="KW-0812">Transmembrane</keyword>
<reference evidence="2" key="1">
    <citation type="journal article" date="2010" name="Science">
        <title>Plasticity of animal genome architecture unmasked by rapid evolution of a pelagic tunicate.</title>
        <authorList>
            <person name="Denoeud F."/>
            <person name="Henriet S."/>
            <person name="Mungpakdee S."/>
            <person name="Aury J.M."/>
            <person name="Da Silva C."/>
            <person name="Brinkmann H."/>
            <person name="Mikhaleva J."/>
            <person name="Olsen L.C."/>
            <person name="Jubin C."/>
            <person name="Canestro C."/>
            <person name="Bouquet J.M."/>
            <person name="Danks G."/>
            <person name="Poulain J."/>
            <person name="Campsteijn C."/>
            <person name="Adamski M."/>
            <person name="Cross I."/>
            <person name="Yadetie F."/>
            <person name="Muffato M."/>
            <person name="Louis A."/>
            <person name="Butcher S."/>
            <person name="Tsagkogeorga G."/>
            <person name="Konrad A."/>
            <person name="Singh S."/>
            <person name="Jensen M.F."/>
            <person name="Cong E.H."/>
            <person name="Eikeseth-Otteraa H."/>
            <person name="Noel B."/>
            <person name="Anthouard V."/>
            <person name="Porcel B.M."/>
            <person name="Kachouri-Lafond R."/>
            <person name="Nishino A."/>
            <person name="Ugolini M."/>
            <person name="Chourrout P."/>
            <person name="Nishida H."/>
            <person name="Aasland R."/>
            <person name="Huzurbazar S."/>
            <person name="Westhof E."/>
            <person name="Delsuc F."/>
            <person name="Lehrach H."/>
            <person name="Reinhardt R."/>
            <person name="Weissenbach J."/>
            <person name="Roy S.W."/>
            <person name="Artiguenave F."/>
            <person name="Postlethwait J.H."/>
            <person name="Manak J.R."/>
            <person name="Thompson E.M."/>
            <person name="Jaillon O."/>
            <person name="Du Pasquier L."/>
            <person name="Boudinot P."/>
            <person name="Liberles D.A."/>
            <person name="Volff J.N."/>
            <person name="Philippe H."/>
            <person name="Lenhard B."/>
            <person name="Roest Crollius H."/>
            <person name="Wincker P."/>
            <person name="Chourrout D."/>
        </authorList>
    </citation>
    <scope>NUCLEOTIDE SEQUENCE [LARGE SCALE GENOMIC DNA]</scope>
</reference>
<dbReference type="AlphaFoldDB" id="E4YHR7"/>
<organism evidence="2">
    <name type="scientific">Oikopleura dioica</name>
    <name type="common">Tunicate</name>
    <dbReference type="NCBI Taxonomy" id="34765"/>
    <lineage>
        <taxon>Eukaryota</taxon>
        <taxon>Metazoa</taxon>
        <taxon>Chordata</taxon>
        <taxon>Tunicata</taxon>
        <taxon>Appendicularia</taxon>
        <taxon>Copelata</taxon>
        <taxon>Oikopleuridae</taxon>
        <taxon>Oikopleura</taxon>
    </lineage>
</organism>
<gene>
    <name evidence="2" type="ORF">GSOID_T00026826001</name>
</gene>
<dbReference type="Proteomes" id="UP000011014">
    <property type="component" value="Unassembled WGS sequence"/>
</dbReference>
<keyword evidence="1" id="KW-0472">Membrane</keyword>
<protein>
    <submittedName>
        <fullName evidence="2">Uncharacterized protein</fullName>
    </submittedName>
</protein>
<accession>E4YHR7</accession>
<keyword evidence="1" id="KW-1133">Transmembrane helix</keyword>
<sequence>MENFQEKIRVFFSERDRKTLLYEVGVGFGVVVVCKVTHFLLKNTLLHPIPTFEFPLSRDDNFKAIKKGLDEGKLPKVFRPKIFPGSTFSDILILTDFEIMKEAFSKRAISNRQFSDNVRADIENMQRRLNYDEIPKSILDENDPLFKNGAGNVAGSAT</sequence>